<dbReference type="InterPro" id="IPR039366">
    <property type="entry name" value="Pilotin"/>
</dbReference>
<dbReference type="Proteomes" id="UP001499988">
    <property type="component" value="Unassembled WGS sequence"/>
</dbReference>
<keyword evidence="2" id="KW-1185">Reference proteome</keyword>
<protein>
    <submittedName>
        <fullName evidence="1">YbaY family lipoprotein</fullName>
    </submittedName>
</protein>
<name>A0ABP9F4H7_9GAMM</name>
<sequence length="131" mass="14256">MKLWGGMALVALLGLGGCGPAPEPKAMVQISGEAFYRERVIAALGSVMTISLQDVSRQDVAATVIAKQTQQVQGPPPFAFVIDYDPDLIDPRMTYSLSVRIEERGELRFISPSHENPFEGDNRILLQAVGQ</sequence>
<proteinExistence type="predicted"/>
<reference evidence="2" key="1">
    <citation type="journal article" date="2019" name="Int. J. Syst. Evol. Microbiol.">
        <title>The Global Catalogue of Microorganisms (GCM) 10K type strain sequencing project: providing services to taxonomists for standard genome sequencing and annotation.</title>
        <authorList>
            <consortium name="The Broad Institute Genomics Platform"/>
            <consortium name="The Broad Institute Genome Sequencing Center for Infectious Disease"/>
            <person name="Wu L."/>
            <person name="Ma J."/>
        </authorList>
    </citation>
    <scope>NUCLEOTIDE SEQUENCE [LARGE SCALE GENOMIC DNA]</scope>
    <source>
        <strain evidence="2">JCM 18401</strain>
    </source>
</reference>
<dbReference type="Pfam" id="PF09619">
    <property type="entry name" value="YscW"/>
    <property type="match status" value="1"/>
</dbReference>
<dbReference type="PANTHER" id="PTHR38013:SF1">
    <property type="entry name" value="GLYCOPROTEIN_POLYSACCHARIDE METABOLISM"/>
    <property type="match status" value="1"/>
</dbReference>
<accession>A0ABP9F4H7</accession>
<comment type="caution">
    <text evidence="1">The sequence shown here is derived from an EMBL/GenBank/DDBJ whole genome shotgun (WGS) entry which is preliminary data.</text>
</comment>
<keyword evidence="1" id="KW-0449">Lipoprotein</keyword>
<dbReference type="RefSeq" id="WP_345336163.1">
    <property type="nucleotide sequence ID" value="NZ_BAABJZ010000092.1"/>
</dbReference>
<dbReference type="InterPro" id="IPR053196">
    <property type="entry name" value="Lipoprotein_YbaY-like"/>
</dbReference>
<evidence type="ECO:0000313" key="2">
    <source>
        <dbReference type="Proteomes" id="UP001499988"/>
    </source>
</evidence>
<dbReference type="EMBL" id="BAABJZ010000092">
    <property type="protein sequence ID" value="GAA4894132.1"/>
    <property type="molecule type" value="Genomic_DNA"/>
</dbReference>
<dbReference type="PANTHER" id="PTHR38013">
    <property type="entry name" value="GLYCOPROTEIN/POLYSACCHARIDE METABOLISM"/>
    <property type="match status" value="1"/>
</dbReference>
<dbReference type="PROSITE" id="PS51257">
    <property type="entry name" value="PROKAR_LIPOPROTEIN"/>
    <property type="match status" value="1"/>
</dbReference>
<organism evidence="1 2">
    <name type="scientific">Ferrimonas pelagia</name>
    <dbReference type="NCBI Taxonomy" id="1177826"/>
    <lineage>
        <taxon>Bacteria</taxon>
        <taxon>Pseudomonadati</taxon>
        <taxon>Pseudomonadota</taxon>
        <taxon>Gammaproteobacteria</taxon>
        <taxon>Alteromonadales</taxon>
        <taxon>Ferrimonadaceae</taxon>
        <taxon>Ferrimonas</taxon>
    </lineage>
</organism>
<gene>
    <name evidence="1" type="ORF">GCM10023333_29100</name>
</gene>
<evidence type="ECO:0000313" key="1">
    <source>
        <dbReference type="EMBL" id="GAA4894132.1"/>
    </source>
</evidence>